<feature type="compositionally biased region" description="Polar residues" evidence="2">
    <location>
        <begin position="480"/>
        <end position="496"/>
    </location>
</feature>
<dbReference type="EMBL" id="CP032624">
    <property type="protein sequence ID" value="AYG03748.1"/>
    <property type="molecule type" value="Genomic_DNA"/>
</dbReference>
<dbReference type="KEGG" id="gry:D7I44_09500"/>
<dbReference type="InterPro" id="IPR050922">
    <property type="entry name" value="LytR/CpsA/Psr_CW_biosynth"/>
</dbReference>
<dbReference type="NCBIfam" id="TIGR00350">
    <property type="entry name" value="lytR_cpsA_psr"/>
    <property type="match status" value="1"/>
</dbReference>
<dbReference type="InterPro" id="IPR004474">
    <property type="entry name" value="LytR_CpsA_psr"/>
</dbReference>
<comment type="similarity">
    <text evidence="1">Belongs to the LytR/CpsA/Psr (LCP) family.</text>
</comment>
<proteinExistence type="inferred from homology"/>
<evidence type="ECO:0000313" key="5">
    <source>
        <dbReference type="Proteomes" id="UP000275069"/>
    </source>
</evidence>
<evidence type="ECO:0000256" key="1">
    <source>
        <dbReference type="ARBA" id="ARBA00006068"/>
    </source>
</evidence>
<name>A0A387BM52_9MICO</name>
<dbReference type="OrthoDB" id="9782542at2"/>
<dbReference type="Pfam" id="PF03816">
    <property type="entry name" value="LytR_cpsA_psr"/>
    <property type="match status" value="1"/>
</dbReference>
<evidence type="ECO:0000256" key="2">
    <source>
        <dbReference type="SAM" id="MobiDB-lite"/>
    </source>
</evidence>
<evidence type="ECO:0000313" key="4">
    <source>
        <dbReference type="EMBL" id="AYG03748.1"/>
    </source>
</evidence>
<sequence length="504" mass="52031">MPSELRSRGAAPFGVPAERAALARGFPVYASDDVFWPQIRGSIRYTADIRYLDAWVIMTTGADFAAQRSCGVQMSESGRGPVLRHARAAGRHPLALAAKIVASVVSVAVVSSLGIAAIAVADISHNVQTNAQVHLVQQKDVGQTAPPVTKTIEPEATALAGEFNVLLVGTDTRTGQGGQFDSKAELRASSGAGNNDVTMLLHVNAAHTAATVVSFPRDLVIPIPSCPSPKGGWYSAMSAQMLNTSLTYGGLTCPVLTIEKLIGIDDINYAAEISFDGVAAMSDAVGGVPVCLATPINDPYVGLNLPAGTSTIQGQQALQFLRSRHGVEDGSDLARISNQQNFLSSLLRTITSAGTLGNPIKLYQLAAAATQNMTLSDTMGDAKTMVGMAVALKSIPLSQITFVQYPVLTDPTNPNRVVPDTYGAPILAKAIQNDQPVVLSATTGRGTELAPSSTPSAPAGAATAPPATGTATAPPGDVTLSKNATGQTADQQTCTKGVTGHPGE</sequence>
<keyword evidence="5" id="KW-1185">Reference proteome</keyword>
<organism evidence="4 5">
    <name type="scientific">Gryllotalpicola protaetiae</name>
    <dbReference type="NCBI Taxonomy" id="2419771"/>
    <lineage>
        <taxon>Bacteria</taxon>
        <taxon>Bacillati</taxon>
        <taxon>Actinomycetota</taxon>
        <taxon>Actinomycetes</taxon>
        <taxon>Micrococcales</taxon>
        <taxon>Microbacteriaceae</taxon>
        <taxon>Gryllotalpicola</taxon>
    </lineage>
</organism>
<feature type="region of interest" description="Disordered" evidence="2">
    <location>
        <begin position="444"/>
        <end position="504"/>
    </location>
</feature>
<accession>A0A387BM52</accession>
<dbReference type="PANTHER" id="PTHR33392:SF6">
    <property type="entry name" value="POLYISOPRENYL-TEICHOIC ACID--PEPTIDOGLYCAN TEICHOIC ACID TRANSFERASE TAGU"/>
    <property type="match status" value="1"/>
</dbReference>
<gene>
    <name evidence="4" type="ORF">D7I44_09500</name>
</gene>
<protein>
    <submittedName>
        <fullName evidence="4">LytR family transcriptional regulator</fullName>
    </submittedName>
</protein>
<dbReference type="Gene3D" id="3.40.630.190">
    <property type="entry name" value="LCP protein"/>
    <property type="match status" value="1"/>
</dbReference>
<dbReference type="Proteomes" id="UP000275069">
    <property type="component" value="Chromosome"/>
</dbReference>
<dbReference type="AlphaFoldDB" id="A0A387BM52"/>
<evidence type="ECO:0000259" key="3">
    <source>
        <dbReference type="Pfam" id="PF03816"/>
    </source>
</evidence>
<reference evidence="4 5" key="1">
    <citation type="submission" date="2018-09" db="EMBL/GenBank/DDBJ databases">
        <title>Genome sequencing of strain 2DFW10M-5.</title>
        <authorList>
            <person name="Heo J."/>
            <person name="Kim S.-J."/>
            <person name="Kwon S.-W."/>
        </authorList>
    </citation>
    <scope>NUCLEOTIDE SEQUENCE [LARGE SCALE GENOMIC DNA]</scope>
    <source>
        <strain evidence="4 5">2DFW10M-5</strain>
    </source>
</reference>
<feature type="compositionally biased region" description="Low complexity" evidence="2">
    <location>
        <begin position="450"/>
        <end position="476"/>
    </location>
</feature>
<dbReference type="PANTHER" id="PTHR33392">
    <property type="entry name" value="POLYISOPRENYL-TEICHOIC ACID--PEPTIDOGLYCAN TEICHOIC ACID TRANSFERASE TAGU"/>
    <property type="match status" value="1"/>
</dbReference>
<feature type="domain" description="Cell envelope-related transcriptional attenuator" evidence="3">
    <location>
        <begin position="194"/>
        <end position="351"/>
    </location>
</feature>